<sequence length="170" mass="19637">MKILFIVLSAYGIYFLGQIIYDAFIAKPKSANRDQSEDQAIILEDHDAIVPEPEETKVINFDAVENLDSNDQIFAEEIEERSDEQILLDARKKMEEETYIESEYVSEDNSVIEIPESNSNSFIMKFRELLQGENLQTYSNEVIENNIDVLDFIENATKISSFNYAEVQLF</sequence>
<dbReference type="RefSeq" id="WP_259831679.1">
    <property type="nucleotide sequence ID" value="NZ_JANZQH010000015.1"/>
</dbReference>
<comment type="caution">
    <text evidence="1">The sequence shown here is derived from an EMBL/GenBank/DDBJ whole genome shotgun (WGS) entry which is preliminary data.</text>
</comment>
<proteinExistence type="predicted"/>
<evidence type="ECO:0000313" key="2">
    <source>
        <dbReference type="Proteomes" id="UP001142057"/>
    </source>
</evidence>
<evidence type="ECO:0000313" key="1">
    <source>
        <dbReference type="EMBL" id="MCT2409985.1"/>
    </source>
</evidence>
<gene>
    <name evidence="1" type="ORF">NZD88_20715</name>
</gene>
<dbReference type="EMBL" id="JANZQH010000015">
    <property type="protein sequence ID" value="MCT2409985.1"/>
    <property type="molecule type" value="Genomic_DNA"/>
</dbReference>
<organism evidence="1 2">
    <name type="scientific">Chryseobacterium pyrolae</name>
    <dbReference type="NCBI Taxonomy" id="2987481"/>
    <lineage>
        <taxon>Bacteria</taxon>
        <taxon>Pseudomonadati</taxon>
        <taxon>Bacteroidota</taxon>
        <taxon>Flavobacteriia</taxon>
        <taxon>Flavobacteriales</taxon>
        <taxon>Weeksellaceae</taxon>
        <taxon>Chryseobacterium group</taxon>
        <taxon>Chryseobacterium</taxon>
    </lineage>
</organism>
<accession>A0ABT2IMU6</accession>
<evidence type="ECO:0008006" key="3">
    <source>
        <dbReference type="Google" id="ProtNLM"/>
    </source>
</evidence>
<reference evidence="1" key="1">
    <citation type="submission" date="2022-08" db="EMBL/GenBank/DDBJ databases">
        <title>Chryseobacterium antibioticum,isolated from the rhizosphere soil of Pyrola in Tibet.</title>
        <authorList>
            <person name="Kan Y."/>
        </authorList>
    </citation>
    <scope>NUCLEOTIDE SEQUENCE</scope>
    <source>
        <strain evidence="1">Pc2-12</strain>
    </source>
</reference>
<name>A0ABT2IMU6_9FLAO</name>
<dbReference type="Proteomes" id="UP001142057">
    <property type="component" value="Unassembled WGS sequence"/>
</dbReference>
<keyword evidence="2" id="KW-1185">Reference proteome</keyword>
<protein>
    <recommendedName>
        <fullName evidence="3">Conjugal transfer protein TraD</fullName>
    </recommendedName>
</protein>